<organism evidence="1">
    <name type="scientific">bioreactor metagenome</name>
    <dbReference type="NCBI Taxonomy" id="1076179"/>
    <lineage>
        <taxon>unclassified sequences</taxon>
        <taxon>metagenomes</taxon>
        <taxon>ecological metagenomes</taxon>
    </lineage>
</organism>
<evidence type="ECO:0000313" key="1">
    <source>
        <dbReference type="EMBL" id="MPM44933.1"/>
    </source>
</evidence>
<dbReference type="AlphaFoldDB" id="A0A645A261"/>
<protein>
    <submittedName>
        <fullName evidence="1">Uncharacterized protein</fullName>
    </submittedName>
</protein>
<accession>A0A645A261</accession>
<proteinExistence type="predicted"/>
<name>A0A645A261_9ZZZZ</name>
<comment type="caution">
    <text evidence="1">The sequence shown here is derived from an EMBL/GenBank/DDBJ whole genome shotgun (WGS) entry which is preliminary data.</text>
</comment>
<reference evidence="1" key="1">
    <citation type="submission" date="2019-08" db="EMBL/GenBank/DDBJ databases">
        <authorList>
            <person name="Kucharzyk K."/>
            <person name="Murdoch R.W."/>
            <person name="Higgins S."/>
            <person name="Loffler F."/>
        </authorList>
    </citation>
    <scope>NUCLEOTIDE SEQUENCE</scope>
</reference>
<gene>
    <name evidence="1" type="ORF">SDC9_91615</name>
</gene>
<sequence>MVEQGVLAAGFGILRAMQHHAENAAVECVVVAVGMPVDRLVGIGNEIAAYAAAFVAGRGDSAHEGAGPGRCGEFPVPRIALGPRDCGRLPVAGRTGCGG</sequence>
<dbReference type="EMBL" id="VSSQ01010674">
    <property type="protein sequence ID" value="MPM44933.1"/>
    <property type="molecule type" value="Genomic_DNA"/>
</dbReference>